<feature type="compositionally biased region" description="Low complexity" evidence="9">
    <location>
        <begin position="112"/>
        <end position="130"/>
    </location>
</feature>
<proteinExistence type="inferred from homology"/>
<name>A0AAN9UM78_9PEZI</name>
<dbReference type="AlphaFoldDB" id="A0AAN9UM78"/>
<evidence type="ECO:0000313" key="11">
    <source>
        <dbReference type="Proteomes" id="UP001320420"/>
    </source>
</evidence>
<keyword evidence="8" id="KW-0539">Nucleus</keyword>
<keyword evidence="11" id="KW-1185">Reference proteome</keyword>
<keyword evidence="6" id="KW-0805">Transcription regulation</keyword>
<dbReference type="GO" id="GO:0005737">
    <property type="term" value="C:cytoplasm"/>
    <property type="evidence" value="ECO:0007669"/>
    <property type="project" value="UniProtKB-SubCell"/>
</dbReference>
<comment type="similarity">
    <text evidence="3">Belongs to the WHI5/NRM1 family.</text>
</comment>
<evidence type="ECO:0000313" key="10">
    <source>
        <dbReference type="EMBL" id="KAK7751299.1"/>
    </source>
</evidence>
<dbReference type="Proteomes" id="UP001320420">
    <property type="component" value="Unassembled WGS sequence"/>
</dbReference>
<comment type="caution">
    <text evidence="10">The sequence shown here is derived from an EMBL/GenBank/DDBJ whole genome shotgun (WGS) entry which is preliminary data.</text>
</comment>
<dbReference type="InterPro" id="IPR013734">
    <property type="entry name" value="TF_Nrm1/Whi5"/>
</dbReference>
<organism evidence="10 11">
    <name type="scientific">Diatrype stigma</name>
    <dbReference type="NCBI Taxonomy" id="117547"/>
    <lineage>
        <taxon>Eukaryota</taxon>
        <taxon>Fungi</taxon>
        <taxon>Dikarya</taxon>
        <taxon>Ascomycota</taxon>
        <taxon>Pezizomycotina</taxon>
        <taxon>Sordariomycetes</taxon>
        <taxon>Xylariomycetidae</taxon>
        <taxon>Xylariales</taxon>
        <taxon>Diatrypaceae</taxon>
        <taxon>Diatrype</taxon>
    </lineage>
</organism>
<comment type="subcellular location">
    <subcellularLocation>
        <location evidence="2">Cytoplasm</location>
    </subcellularLocation>
    <subcellularLocation>
        <location evidence="1">Nucleus</location>
    </subcellularLocation>
</comment>
<keyword evidence="4" id="KW-0963">Cytoplasm</keyword>
<keyword evidence="7" id="KW-0804">Transcription</keyword>
<feature type="compositionally biased region" description="Low complexity" evidence="9">
    <location>
        <begin position="351"/>
        <end position="364"/>
    </location>
</feature>
<evidence type="ECO:0000256" key="1">
    <source>
        <dbReference type="ARBA" id="ARBA00004123"/>
    </source>
</evidence>
<feature type="region of interest" description="Disordered" evidence="9">
    <location>
        <begin position="33"/>
        <end position="279"/>
    </location>
</feature>
<evidence type="ECO:0000256" key="8">
    <source>
        <dbReference type="ARBA" id="ARBA00023242"/>
    </source>
</evidence>
<evidence type="ECO:0000256" key="3">
    <source>
        <dbReference type="ARBA" id="ARBA00006922"/>
    </source>
</evidence>
<feature type="compositionally biased region" description="Basic and acidic residues" evidence="9">
    <location>
        <begin position="175"/>
        <end position="198"/>
    </location>
</feature>
<feature type="compositionally biased region" description="Basic and acidic residues" evidence="9">
    <location>
        <begin position="340"/>
        <end position="350"/>
    </location>
</feature>
<reference evidence="10 11" key="1">
    <citation type="submission" date="2024-02" db="EMBL/GenBank/DDBJ databases">
        <title>De novo assembly and annotation of 12 fungi associated with fruit tree decline syndrome in Ontario, Canada.</title>
        <authorList>
            <person name="Sulman M."/>
            <person name="Ellouze W."/>
            <person name="Ilyukhin E."/>
        </authorList>
    </citation>
    <scope>NUCLEOTIDE SEQUENCE [LARGE SCALE GENOMIC DNA]</scope>
    <source>
        <strain evidence="10 11">M11/M66-122</strain>
    </source>
</reference>
<evidence type="ECO:0000256" key="6">
    <source>
        <dbReference type="ARBA" id="ARBA00023015"/>
    </source>
</evidence>
<evidence type="ECO:0000256" key="4">
    <source>
        <dbReference type="ARBA" id="ARBA00022490"/>
    </source>
</evidence>
<feature type="compositionally biased region" description="Polar residues" evidence="9">
    <location>
        <begin position="48"/>
        <end position="68"/>
    </location>
</feature>
<dbReference type="EMBL" id="JAKJXP020000051">
    <property type="protein sequence ID" value="KAK7751299.1"/>
    <property type="molecule type" value="Genomic_DNA"/>
</dbReference>
<evidence type="ECO:0000256" key="7">
    <source>
        <dbReference type="ARBA" id="ARBA00023163"/>
    </source>
</evidence>
<keyword evidence="5" id="KW-0678">Repressor</keyword>
<protein>
    <recommendedName>
        <fullName evidence="12">Cyclin-dependent kinase protein</fullName>
    </recommendedName>
</protein>
<accession>A0AAN9UM78</accession>
<evidence type="ECO:0000256" key="2">
    <source>
        <dbReference type="ARBA" id="ARBA00004496"/>
    </source>
</evidence>
<dbReference type="Pfam" id="PF08528">
    <property type="entry name" value="Whi5"/>
    <property type="match status" value="1"/>
</dbReference>
<evidence type="ECO:0000256" key="9">
    <source>
        <dbReference type="SAM" id="MobiDB-lite"/>
    </source>
</evidence>
<feature type="compositionally biased region" description="Low complexity" evidence="9">
    <location>
        <begin position="157"/>
        <end position="172"/>
    </location>
</feature>
<evidence type="ECO:0000256" key="5">
    <source>
        <dbReference type="ARBA" id="ARBA00022491"/>
    </source>
</evidence>
<feature type="compositionally biased region" description="Pro residues" evidence="9">
    <location>
        <begin position="231"/>
        <end position="245"/>
    </location>
</feature>
<feature type="compositionally biased region" description="Polar residues" evidence="9">
    <location>
        <begin position="203"/>
        <end position="226"/>
    </location>
</feature>
<sequence length="364" mass="38816">MNATPTKRRVVLGALDVNNAMNTTSPVRSLALTPSKKRDRDALKKPTTPHSLKATASPTTSRVSSLDTTPKKRAREVEQQLQLREGAKEGPTRQKQQVAGQPSPKRLCLVPSTSTTAASHAAASATAATAENEKSQSLDIDTNDDEGNVPSSVSVEQAPAQAPQQAPQQAQASPEQDREHDREEQEQDRDREQDRDQDQDQDSNSPGADSSIFDNSAHDISQSTVVTEPDVTPPPPPPAPAPAPAPAGIVVAPLATLPLPTLPPPAPSQRPAMTREEARQKAEILRLRLGLASYKVRTGQTEVPLERLQQTSAPPPQRKALPSAPVPSLQAARGASFSHAPRDVNAKTKELPAAARDLLSLSRA</sequence>
<gene>
    <name evidence="10" type="ORF">SLS62_006705</name>
</gene>
<dbReference type="GO" id="GO:0005634">
    <property type="term" value="C:nucleus"/>
    <property type="evidence" value="ECO:0007669"/>
    <property type="project" value="UniProtKB-SubCell"/>
</dbReference>
<evidence type="ECO:0008006" key="12">
    <source>
        <dbReference type="Google" id="ProtNLM"/>
    </source>
</evidence>
<feature type="region of interest" description="Disordered" evidence="9">
    <location>
        <begin position="302"/>
        <end position="364"/>
    </location>
</feature>